<evidence type="ECO:0000313" key="2">
    <source>
        <dbReference type="Proteomes" id="UP000764045"/>
    </source>
</evidence>
<dbReference type="AlphaFoldDB" id="A0A938WP05"/>
<name>A0A938WP05_9BACT</name>
<accession>A0A938WP05</accession>
<sequence length="311" mass="35122">MYDKVKLWAMRTRATPDVSKFLDKAKDQIDHETGEVCTFGSLEGLKVTIYTGGISVIGSLPKFLYQNNVYPLDRHGTAQAVEKLSDSLHLPIADAKVTGLEFGQAFVMKYPIENYLSKLGDMPKLLRYHFDVGTLYYKPRGRQQPKVYAFYDKKADAAAKGMALPVGFEDANLLKYEMRLNGRLPQQMGVPEVTASTLSESGFYRLMVKRYQDSYFAISKLNQVKTDVMSEIKTVSDAFDVLVARLINQSDQTQIAAFLEELKEAKTFEDRKSYTRLKKKIQEVAAKAGVTVSDELMKELDDEIRNVGAYV</sequence>
<reference evidence="1 2" key="1">
    <citation type="journal article" date="2021" name="Sci. Rep.">
        <title>The distribution of antibiotic resistance genes in chicken gut microbiota commensals.</title>
        <authorList>
            <person name="Juricova H."/>
            <person name="Matiasovicova J."/>
            <person name="Kubasova T."/>
            <person name="Cejkova D."/>
            <person name="Rychlik I."/>
        </authorList>
    </citation>
    <scope>NUCLEOTIDE SEQUENCE [LARGE SCALE GENOMIC DNA]</scope>
    <source>
        <strain evidence="1 2">An819</strain>
    </source>
</reference>
<protein>
    <submittedName>
        <fullName evidence="1">Uncharacterized protein</fullName>
    </submittedName>
</protein>
<keyword evidence="2" id="KW-1185">Reference proteome</keyword>
<proteinExistence type="predicted"/>
<gene>
    <name evidence="1" type="ORF">H6B30_13345</name>
</gene>
<comment type="caution">
    <text evidence="1">The sequence shown here is derived from an EMBL/GenBank/DDBJ whole genome shotgun (WGS) entry which is preliminary data.</text>
</comment>
<dbReference type="RefSeq" id="WP_205111404.1">
    <property type="nucleotide sequence ID" value="NZ_JACJJL010000027.1"/>
</dbReference>
<dbReference type="EMBL" id="JACJJL010000027">
    <property type="protein sequence ID" value="MBM6662719.1"/>
    <property type="molecule type" value="Genomic_DNA"/>
</dbReference>
<evidence type="ECO:0000313" key="1">
    <source>
        <dbReference type="EMBL" id="MBM6662719.1"/>
    </source>
</evidence>
<dbReference type="Proteomes" id="UP000764045">
    <property type="component" value="Unassembled WGS sequence"/>
</dbReference>
<organism evidence="1 2">
    <name type="scientific">Marseilla massiliensis</name>
    <dbReference type="NCBI Taxonomy" id="1841864"/>
    <lineage>
        <taxon>Bacteria</taxon>
        <taxon>Pseudomonadati</taxon>
        <taxon>Bacteroidota</taxon>
        <taxon>Bacteroidia</taxon>
        <taxon>Bacteroidales</taxon>
        <taxon>Prevotellaceae</taxon>
        <taxon>Marseilla</taxon>
    </lineage>
</organism>